<dbReference type="SMART" id="SM00710">
    <property type="entry name" value="PbH1"/>
    <property type="match status" value="4"/>
</dbReference>
<dbReference type="Gene3D" id="2.160.20.10">
    <property type="entry name" value="Single-stranded right-handed beta-helix, Pectin lyase-like"/>
    <property type="match status" value="2"/>
</dbReference>
<evidence type="ECO:0000313" key="11">
    <source>
        <dbReference type="EMBL" id="KAL3714640.1"/>
    </source>
</evidence>
<name>A0ABD3II61_EUCGL</name>
<keyword evidence="4" id="KW-0964">Secreted</keyword>
<dbReference type="EMBL" id="JBJKBG010000011">
    <property type="protein sequence ID" value="KAL3714640.1"/>
    <property type="molecule type" value="Genomic_DNA"/>
</dbReference>
<gene>
    <name evidence="11" type="ORF">ACJRO7_006530</name>
</gene>
<protein>
    <recommendedName>
        <fullName evidence="13">Exopolygalacturonase-like</fullName>
    </recommendedName>
</protein>
<dbReference type="Proteomes" id="UP001634007">
    <property type="component" value="Unassembled WGS sequence"/>
</dbReference>
<organism evidence="11 12">
    <name type="scientific">Eucalyptus globulus</name>
    <name type="common">Tasmanian blue gum</name>
    <dbReference type="NCBI Taxonomy" id="34317"/>
    <lineage>
        <taxon>Eukaryota</taxon>
        <taxon>Viridiplantae</taxon>
        <taxon>Streptophyta</taxon>
        <taxon>Embryophyta</taxon>
        <taxon>Tracheophyta</taxon>
        <taxon>Spermatophyta</taxon>
        <taxon>Magnoliopsida</taxon>
        <taxon>eudicotyledons</taxon>
        <taxon>Gunneridae</taxon>
        <taxon>Pentapetalae</taxon>
        <taxon>rosids</taxon>
        <taxon>malvids</taxon>
        <taxon>Myrtales</taxon>
        <taxon>Myrtaceae</taxon>
        <taxon>Myrtoideae</taxon>
        <taxon>Eucalypteae</taxon>
        <taxon>Eucalyptus</taxon>
    </lineage>
</organism>
<comment type="subcellular location">
    <subcellularLocation>
        <location evidence="1">Secreted</location>
        <location evidence="1">Cell wall</location>
    </subcellularLocation>
</comment>
<keyword evidence="5 9" id="KW-0378">Hydrolase</keyword>
<evidence type="ECO:0000256" key="6">
    <source>
        <dbReference type="ARBA" id="ARBA00023295"/>
    </source>
</evidence>
<dbReference type="Pfam" id="PF00295">
    <property type="entry name" value="Glyco_hydro_28"/>
    <property type="match status" value="2"/>
</dbReference>
<reference evidence="11 12" key="1">
    <citation type="submission" date="2024-11" db="EMBL/GenBank/DDBJ databases">
        <title>Chromosome-level genome assembly of Eucalyptus globulus Labill. provides insights into its genome evolution.</title>
        <authorList>
            <person name="Li X."/>
        </authorList>
    </citation>
    <scope>NUCLEOTIDE SEQUENCE [LARGE SCALE GENOMIC DNA]</scope>
    <source>
        <strain evidence="11">CL2024</strain>
        <tissue evidence="11">Fresh tender leaves</tissue>
    </source>
</reference>
<comment type="similarity">
    <text evidence="2 9">Belongs to the glycosyl hydrolase 28 family.</text>
</comment>
<evidence type="ECO:0000256" key="1">
    <source>
        <dbReference type="ARBA" id="ARBA00004191"/>
    </source>
</evidence>
<feature type="active site" evidence="8">
    <location>
        <position position="239"/>
    </location>
</feature>
<evidence type="ECO:0008006" key="13">
    <source>
        <dbReference type="Google" id="ProtNLM"/>
    </source>
</evidence>
<keyword evidence="10" id="KW-0732">Signal</keyword>
<evidence type="ECO:0000256" key="2">
    <source>
        <dbReference type="ARBA" id="ARBA00008834"/>
    </source>
</evidence>
<accession>A0ABD3II61</accession>
<evidence type="ECO:0000256" key="8">
    <source>
        <dbReference type="PROSITE-ProRule" id="PRU10052"/>
    </source>
</evidence>
<proteinExistence type="inferred from homology"/>
<evidence type="ECO:0000256" key="3">
    <source>
        <dbReference type="ARBA" id="ARBA00022512"/>
    </source>
</evidence>
<evidence type="ECO:0000313" key="12">
    <source>
        <dbReference type="Proteomes" id="UP001634007"/>
    </source>
</evidence>
<feature type="signal peptide" evidence="10">
    <location>
        <begin position="1"/>
        <end position="22"/>
    </location>
</feature>
<dbReference type="AlphaFoldDB" id="A0ABD3II61"/>
<feature type="chain" id="PRO_5044831545" description="Exopolygalacturonase-like" evidence="10">
    <location>
        <begin position="23"/>
        <end position="474"/>
    </location>
</feature>
<evidence type="ECO:0000256" key="4">
    <source>
        <dbReference type="ARBA" id="ARBA00022525"/>
    </source>
</evidence>
<dbReference type="FunFam" id="2.160.20.10:FF:000004">
    <property type="entry name" value="Pectin lyase-like superfamily protein"/>
    <property type="match status" value="1"/>
</dbReference>
<evidence type="ECO:0000256" key="9">
    <source>
        <dbReference type="RuleBase" id="RU361169"/>
    </source>
</evidence>
<dbReference type="GO" id="GO:0004553">
    <property type="term" value="F:hydrolase activity, hydrolyzing O-glycosyl compounds"/>
    <property type="evidence" value="ECO:0007669"/>
    <property type="project" value="UniProtKB-ARBA"/>
</dbReference>
<dbReference type="PANTHER" id="PTHR31375">
    <property type="match status" value="1"/>
</dbReference>
<evidence type="ECO:0000256" key="10">
    <source>
        <dbReference type="SAM" id="SignalP"/>
    </source>
</evidence>
<dbReference type="SUPFAM" id="SSF51126">
    <property type="entry name" value="Pectin lyase-like"/>
    <property type="match status" value="2"/>
</dbReference>
<keyword evidence="12" id="KW-1185">Reference proteome</keyword>
<keyword evidence="6 9" id="KW-0326">Glycosidase</keyword>
<evidence type="ECO:0000256" key="5">
    <source>
        <dbReference type="ARBA" id="ARBA00022801"/>
    </source>
</evidence>
<dbReference type="PROSITE" id="PS00502">
    <property type="entry name" value="POLYGALACTURONASE"/>
    <property type="match status" value="1"/>
</dbReference>
<dbReference type="InterPro" id="IPR012334">
    <property type="entry name" value="Pectin_lyas_fold"/>
</dbReference>
<sequence>MAMKSYVGALLLLLSFSSSINAQVFNVATYGAKGDGSSDISQALLSAWKEACASTTPAKVLIPGGTFALTEVALDGPCKAPVEFELQGTLKAPADPSLFKTDGWVVFQRIDGLTMSGGGTFDGQGKTAWGQNDCAKNTNCRTLPTNLRFNFVTNALIHDVTTLDSKYFQVNVLGAKNMTFQNFHVNAPADSINTDGIHIGRSDGVNILDSDIKTGDDCVSLGDGSRQITVKGVTCGPGHGISVGSLGKYENEEPVEGVFVTNCTIIGADNGVRIKTWPASKPGTASDMHFEDIQMDNVLNPVILDQGYCPFNQCKAGVPSLIKISKVSFKKIRGTSASQVAVKVLCSQSVPCQEVEIADIDLVYNGPEGPATSECANVKPVLSGKLNPAACAKPHIPTKVKISDVSFRDIRGTSATPLAEKLGCGRGVPCQKLELADINLRYNGRNGAATSQCANVKPTITGKSSLPLCVGLRS</sequence>
<comment type="caution">
    <text evidence="11">The sequence shown here is derived from an EMBL/GenBank/DDBJ whole genome shotgun (WGS) entry which is preliminary data.</text>
</comment>
<keyword evidence="3" id="KW-0134">Cell wall</keyword>
<dbReference type="InterPro" id="IPR006626">
    <property type="entry name" value="PbH1"/>
</dbReference>
<keyword evidence="7" id="KW-0961">Cell wall biogenesis/degradation</keyword>
<dbReference type="InterPro" id="IPR000743">
    <property type="entry name" value="Glyco_hydro_28"/>
</dbReference>
<dbReference type="GO" id="GO:0071555">
    <property type="term" value="P:cell wall organization"/>
    <property type="evidence" value="ECO:0007669"/>
    <property type="project" value="UniProtKB-KW"/>
</dbReference>
<evidence type="ECO:0000256" key="7">
    <source>
        <dbReference type="ARBA" id="ARBA00023316"/>
    </source>
</evidence>
<dbReference type="InterPro" id="IPR011050">
    <property type="entry name" value="Pectin_lyase_fold/virulence"/>
</dbReference>